<accession>A0A024W7G3</accession>
<keyword evidence="1" id="KW-0472">Membrane</keyword>
<protein>
    <submittedName>
        <fullName evidence="2">Uncharacterized protein</fullName>
    </submittedName>
</protein>
<organism evidence="2 3">
    <name type="scientific">Plasmodium falciparum Tanzania</name>
    <name type="common">2000708</name>
    <dbReference type="NCBI Taxonomy" id="1036725"/>
    <lineage>
        <taxon>Eukaryota</taxon>
        <taxon>Sar</taxon>
        <taxon>Alveolata</taxon>
        <taxon>Apicomplexa</taxon>
        <taxon>Aconoidasida</taxon>
        <taxon>Haemosporida</taxon>
        <taxon>Plasmodiidae</taxon>
        <taxon>Plasmodium</taxon>
        <taxon>Plasmodium (Laverania)</taxon>
    </lineage>
</organism>
<dbReference type="AlphaFoldDB" id="A0A024W7G3"/>
<evidence type="ECO:0000313" key="2">
    <source>
        <dbReference type="EMBL" id="ETW36642.1"/>
    </source>
</evidence>
<gene>
    <name evidence="2" type="ORF">PFTANZ_02600</name>
</gene>
<proteinExistence type="predicted"/>
<keyword evidence="1" id="KW-0812">Transmembrane</keyword>
<name>A0A024W7G3_PLAFA</name>
<evidence type="ECO:0000313" key="3">
    <source>
        <dbReference type="Proteomes" id="UP000030708"/>
    </source>
</evidence>
<evidence type="ECO:0000256" key="1">
    <source>
        <dbReference type="SAM" id="Phobius"/>
    </source>
</evidence>
<reference evidence="2 3" key="2">
    <citation type="submission" date="2013-02" db="EMBL/GenBank/DDBJ databases">
        <title>The Genome Sequence of Plasmodium falciparum Tanzania (2000708).</title>
        <authorList>
            <consortium name="The Broad Institute Genome Sequencing Platform"/>
            <consortium name="The Broad Institute Genome Sequencing Center for Infectious Disease"/>
            <person name="Neafsey D."/>
            <person name="Cheeseman I."/>
            <person name="Volkman S."/>
            <person name="Adams J."/>
            <person name="Walker B."/>
            <person name="Young S.K."/>
            <person name="Zeng Q."/>
            <person name="Gargeya S."/>
            <person name="Fitzgerald M."/>
            <person name="Haas B."/>
            <person name="Abouelleil A."/>
            <person name="Alvarado L."/>
            <person name="Arachchi H.M."/>
            <person name="Berlin A.M."/>
            <person name="Chapman S.B."/>
            <person name="Dewar J."/>
            <person name="Goldberg J."/>
            <person name="Griggs A."/>
            <person name="Gujja S."/>
            <person name="Hansen M."/>
            <person name="Howarth C."/>
            <person name="Imamovic A."/>
            <person name="Larimer J."/>
            <person name="McCowan C."/>
            <person name="Murphy C."/>
            <person name="Neiman D."/>
            <person name="Pearson M."/>
            <person name="Priest M."/>
            <person name="Roberts A."/>
            <person name="Saif S."/>
            <person name="Shea T."/>
            <person name="Sisk P."/>
            <person name="Sykes S."/>
            <person name="Wortman J."/>
            <person name="Nusbaum C."/>
            <person name="Birren B."/>
        </authorList>
    </citation>
    <scope>NUCLEOTIDE SEQUENCE [LARGE SCALE GENOMIC DNA]</scope>
    <source>
        <strain evidence="3">Tanzania (2000708)</strain>
    </source>
</reference>
<keyword evidence="1" id="KW-1133">Transmembrane helix</keyword>
<reference evidence="2 3" key="1">
    <citation type="submission" date="2013-02" db="EMBL/GenBank/DDBJ databases">
        <title>The Genome Annotation of Plasmodium falciparum Tanzania (2000708).</title>
        <authorList>
            <consortium name="The Broad Institute Genome Sequencing Platform"/>
            <consortium name="The Broad Institute Genome Sequencing Center for Infectious Disease"/>
            <person name="Neafsey D."/>
            <person name="Hoffman S."/>
            <person name="Volkman S."/>
            <person name="Rosenthal P."/>
            <person name="Walker B."/>
            <person name="Young S.K."/>
            <person name="Zeng Q."/>
            <person name="Gargeya S."/>
            <person name="Fitzgerald M."/>
            <person name="Haas B."/>
            <person name="Abouelleil A."/>
            <person name="Allen A.W."/>
            <person name="Alvarado L."/>
            <person name="Arachchi H.M."/>
            <person name="Berlin A.M."/>
            <person name="Chapman S.B."/>
            <person name="Gainer-Dewar J."/>
            <person name="Goldberg J."/>
            <person name="Griggs A."/>
            <person name="Gujja S."/>
            <person name="Hansen M."/>
            <person name="Howarth C."/>
            <person name="Imamovic A."/>
            <person name="Ireland A."/>
            <person name="Larimer J."/>
            <person name="McCowan C."/>
            <person name="Murphy C."/>
            <person name="Pearson M."/>
            <person name="Poon T.W."/>
            <person name="Priest M."/>
            <person name="Roberts A."/>
            <person name="Saif S."/>
            <person name="Shea T."/>
            <person name="Sisk P."/>
            <person name="Sykes S."/>
            <person name="Wortman J."/>
            <person name="Nusbaum C."/>
            <person name="Birren B."/>
        </authorList>
    </citation>
    <scope>NUCLEOTIDE SEQUENCE [LARGE SCALE GENOMIC DNA]</scope>
    <source>
        <strain evidence="3">Tanzania (2000708)</strain>
    </source>
</reference>
<dbReference type="Proteomes" id="UP000030708">
    <property type="component" value="Unassembled WGS sequence"/>
</dbReference>
<feature type="transmembrane region" description="Helical" evidence="1">
    <location>
        <begin position="6"/>
        <end position="25"/>
    </location>
</feature>
<dbReference type="EMBL" id="KI926402">
    <property type="protein sequence ID" value="ETW36642.1"/>
    <property type="molecule type" value="Genomic_DNA"/>
</dbReference>
<sequence length="84" mass="10164">MKVVFFFFILCYIKFSISYSFLLHLKKYVMIIFFILYGKNLGNSNVLSNDLPLQWCNNSKICNAPFCMMHIKFHYTYVPYMFFI</sequence>